<organism evidence="3 4">
    <name type="scientific">Tulasnella calospora MUT 4182</name>
    <dbReference type="NCBI Taxonomy" id="1051891"/>
    <lineage>
        <taxon>Eukaryota</taxon>
        <taxon>Fungi</taxon>
        <taxon>Dikarya</taxon>
        <taxon>Basidiomycota</taxon>
        <taxon>Agaricomycotina</taxon>
        <taxon>Agaricomycetes</taxon>
        <taxon>Cantharellales</taxon>
        <taxon>Tulasnellaceae</taxon>
        <taxon>Tulasnella</taxon>
    </lineage>
</organism>
<dbReference type="PANTHER" id="PTHR10015">
    <property type="entry name" value="HEAT SHOCK TRANSCRIPTION FACTOR"/>
    <property type="match status" value="1"/>
</dbReference>
<feature type="compositionally biased region" description="Polar residues" evidence="2">
    <location>
        <begin position="146"/>
        <end position="167"/>
    </location>
</feature>
<feature type="compositionally biased region" description="Pro residues" evidence="2">
    <location>
        <begin position="430"/>
        <end position="440"/>
    </location>
</feature>
<sequence>MSSPNAPITGVVRLRGTHARASSSSNTLSHRPHLRPSARHHVYEAESPNREEHDVDPSEGPFPFKAYEMLEDKALTTYVQWHQERGSHGLLIPNIGAFVEYALPKHFPGVKKSTTQAFYTHWNNKFRQGHPELLPEVTRRPDRGVKTSTRQDAVQKQPATTPDSGSQPLNLLELQEWINRLENDFNEIKNENIQIRNENNQLKRENNHLKNEVLELKYRQSASEGRLDKVETQLQDVMRELSARSVGGGLLNSVGDPGLGVLAFNNNFRTNEAGNHSGILDGFMLKPQIGAYDGGNSQALALHPRTSISNDTINPALLGQPSHRQSSGFDLAANPGIFLSYSSGHSAPGGHISQPFLMQGTSQNSLAPTPLVDPIFRHPQTSIPSISAPSFAHNAPTVTFTNQSPTPIQASGSRGFSSRRGPLGAMLRVPPLPPPNGPSR</sequence>
<keyword evidence="1" id="KW-0175">Coiled coil</keyword>
<dbReference type="PANTHER" id="PTHR10015:SF206">
    <property type="entry name" value="HSF-TYPE DNA-BINDING DOMAIN-CONTAINING PROTEIN"/>
    <property type="match status" value="1"/>
</dbReference>
<feature type="region of interest" description="Disordered" evidence="2">
    <location>
        <begin position="1"/>
        <end position="36"/>
    </location>
</feature>
<evidence type="ECO:0000256" key="1">
    <source>
        <dbReference type="SAM" id="Coils"/>
    </source>
</evidence>
<evidence type="ECO:0008006" key="5">
    <source>
        <dbReference type="Google" id="ProtNLM"/>
    </source>
</evidence>
<reference evidence="4" key="2">
    <citation type="submission" date="2015-01" db="EMBL/GenBank/DDBJ databases">
        <title>Evolutionary Origins and Diversification of the Mycorrhizal Mutualists.</title>
        <authorList>
            <consortium name="DOE Joint Genome Institute"/>
            <consortium name="Mycorrhizal Genomics Consortium"/>
            <person name="Kohler A."/>
            <person name="Kuo A."/>
            <person name="Nagy L.G."/>
            <person name="Floudas D."/>
            <person name="Copeland A."/>
            <person name="Barry K.W."/>
            <person name="Cichocki N."/>
            <person name="Veneault-Fourrey C."/>
            <person name="LaButti K."/>
            <person name="Lindquist E.A."/>
            <person name="Lipzen A."/>
            <person name="Lundell T."/>
            <person name="Morin E."/>
            <person name="Murat C."/>
            <person name="Riley R."/>
            <person name="Ohm R."/>
            <person name="Sun H."/>
            <person name="Tunlid A."/>
            <person name="Henrissat B."/>
            <person name="Grigoriev I.V."/>
            <person name="Hibbett D.S."/>
            <person name="Martin F."/>
        </authorList>
    </citation>
    <scope>NUCLEOTIDE SEQUENCE [LARGE SCALE GENOMIC DNA]</scope>
    <source>
        <strain evidence="4">MUT 4182</strain>
    </source>
</reference>
<evidence type="ECO:0000256" key="2">
    <source>
        <dbReference type="SAM" id="MobiDB-lite"/>
    </source>
</evidence>
<feature type="compositionally biased region" description="Polar residues" evidence="2">
    <location>
        <begin position="20"/>
        <end position="29"/>
    </location>
</feature>
<dbReference type="SUPFAM" id="SSF46785">
    <property type="entry name" value="Winged helix' DNA-binding domain"/>
    <property type="match status" value="1"/>
</dbReference>
<evidence type="ECO:0000313" key="4">
    <source>
        <dbReference type="Proteomes" id="UP000054248"/>
    </source>
</evidence>
<reference evidence="3 4" key="1">
    <citation type="submission" date="2014-04" db="EMBL/GenBank/DDBJ databases">
        <authorList>
            <consortium name="DOE Joint Genome Institute"/>
            <person name="Kuo A."/>
            <person name="Girlanda M."/>
            <person name="Perotto S."/>
            <person name="Kohler A."/>
            <person name="Nagy L.G."/>
            <person name="Floudas D."/>
            <person name="Copeland A."/>
            <person name="Barry K.W."/>
            <person name="Cichocki N."/>
            <person name="Veneault-Fourrey C."/>
            <person name="LaButti K."/>
            <person name="Lindquist E.A."/>
            <person name="Lipzen A."/>
            <person name="Lundell T."/>
            <person name="Morin E."/>
            <person name="Murat C."/>
            <person name="Sun H."/>
            <person name="Tunlid A."/>
            <person name="Henrissat B."/>
            <person name="Grigoriev I.V."/>
            <person name="Hibbett D.S."/>
            <person name="Martin F."/>
            <person name="Nordberg H.P."/>
            <person name="Cantor M.N."/>
            <person name="Hua S.X."/>
        </authorList>
    </citation>
    <scope>NUCLEOTIDE SEQUENCE [LARGE SCALE GENOMIC DNA]</scope>
    <source>
        <strain evidence="3 4">MUT 4182</strain>
    </source>
</reference>
<feature type="compositionally biased region" description="Low complexity" evidence="2">
    <location>
        <begin position="411"/>
        <end position="421"/>
    </location>
</feature>
<keyword evidence="4" id="KW-1185">Reference proteome</keyword>
<feature type="region of interest" description="Disordered" evidence="2">
    <location>
        <begin position="130"/>
        <end position="167"/>
    </location>
</feature>
<dbReference type="Proteomes" id="UP000054248">
    <property type="component" value="Unassembled WGS sequence"/>
</dbReference>
<dbReference type="HOGENOM" id="CLU_671203_0_0_1"/>
<accession>A0A0C3LXT3</accession>
<feature type="coiled-coil region" evidence="1">
    <location>
        <begin position="171"/>
        <end position="219"/>
    </location>
</feature>
<name>A0A0C3LXT3_9AGAM</name>
<feature type="compositionally biased region" description="Polar residues" evidence="2">
    <location>
        <begin position="399"/>
        <end position="410"/>
    </location>
</feature>
<dbReference type="OrthoDB" id="10465780at2759"/>
<protein>
    <recommendedName>
        <fullName evidence="5">HSF-type DNA-binding domain-containing protein</fullName>
    </recommendedName>
</protein>
<dbReference type="InterPro" id="IPR036390">
    <property type="entry name" value="WH_DNA-bd_sf"/>
</dbReference>
<dbReference type="EMBL" id="KN823026">
    <property type="protein sequence ID" value="KIO26287.1"/>
    <property type="molecule type" value="Genomic_DNA"/>
</dbReference>
<proteinExistence type="predicted"/>
<evidence type="ECO:0000313" key="3">
    <source>
        <dbReference type="EMBL" id="KIO26287.1"/>
    </source>
</evidence>
<dbReference type="AlphaFoldDB" id="A0A0C3LXT3"/>
<feature type="region of interest" description="Disordered" evidence="2">
    <location>
        <begin position="399"/>
        <end position="440"/>
    </location>
</feature>
<gene>
    <name evidence="3" type="ORF">M407DRAFT_24377</name>
</gene>